<accession>A0ABX0DZZ3</accession>
<evidence type="ECO:0000313" key="4">
    <source>
        <dbReference type="Proteomes" id="UP001518140"/>
    </source>
</evidence>
<dbReference type="PANTHER" id="PTHR43861">
    <property type="entry name" value="TRANS-ACONITATE 2-METHYLTRANSFERASE-RELATED"/>
    <property type="match status" value="1"/>
</dbReference>
<reference evidence="3 4" key="1">
    <citation type="submission" date="2020-02" db="EMBL/GenBank/DDBJ databases">
        <title>Whole-genome analyses of novel actinobacteria.</title>
        <authorList>
            <person name="Sahin N."/>
            <person name="Tokatli A."/>
        </authorList>
    </citation>
    <scope>NUCLEOTIDE SEQUENCE [LARGE SCALE GENOMIC DNA]</scope>
    <source>
        <strain evidence="3 4">YC419</strain>
    </source>
</reference>
<evidence type="ECO:0000259" key="2">
    <source>
        <dbReference type="Pfam" id="PF13649"/>
    </source>
</evidence>
<keyword evidence="1" id="KW-0808">Transferase</keyword>
<dbReference type="CDD" id="cd02440">
    <property type="entry name" value="AdoMet_MTases"/>
    <property type="match status" value="1"/>
</dbReference>
<dbReference type="InterPro" id="IPR041698">
    <property type="entry name" value="Methyltransf_25"/>
</dbReference>
<dbReference type="RefSeq" id="WP_165344033.1">
    <property type="nucleotide sequence ID" value="NZ_JAAKZX010000185.1"/>
</dbReference>
<evidence type="ECO:0000256" key="1">
    <source>
        <dbReference type="ARBA" id="ARBA00022679"/>
    </source>
</evidence>
<proteinExistence type="predicted"/>
<protein>
    <submittedName>
        <fullName evidence="3">Class I SAM-dependent methyltransferase</fullName>
    </submittedName>
</protein>
<dbReference type="InterPro" id="IPR029063">
    <property type="entry name" value="SAM-dependent_MTases_sf"/>
</dbReference>
<keyword evidence="4" id="KW-1185">Reference proteome</keyword>
<comment type="caution">
    <text evidence="3">The sequence shown here is derived from an EMBL/GenBank/DDBJ whole genome shotgun (WGS) entry which is preliminary data.</text>
</comment>
<dbReference type="GO" id="GO:0008168">
    <property type="term" value="F:methyltransferase activity"/>
    <property type="evidence" value="ECO:0007669"/>
    <property type="project" value="UniProtKB-KW"/>
</dbReference>
<dbReference type="Gene3D" id="3.40.50.150">
    <property type="entry name" value="Vaccinia Virus protein VP39"/>
    <property type="match status" value="1"/>
</dbReference>
<feature type="domain" description="Methyltransferase" evidence="2">
    <location>
        <begin position="50"/>
        <end position="140"/>
    </location>
</feature>
<organism evidence="3 4">
    <name type="scientific">Streptomyces ureilyticus</name>
    <dbReference type="NCBI Taxonomy" id="1775131"/>
    <lineage>
        <taxon>Bacteria</taxon>
        <taxon>Bacillati</taxon>
        <taxon>Actinomycetota</taxon>
        <taxon>Actinomycetes</taxon>
        <taxon>Kitasatosporales</taxon>
        <taxon>Streptomycetaceae</taxon>
        <taxon>Streptomyces</taxon>
    </lineage>
</organism>
<sequence>MMAHESLINSQLSYYRARAKEYDATFVPYMDPALPPMLTRLRAGNIKGDVLELASGTGYWTRHLSEIADRVTALDGSPEMIEEARRHGLPNVEYMRQDLFDWTPERRWDAVFFAHWLAHVPDDAFDAFWTAVGRAVRPQGVVEFVDVTHYERRLEQKDESEPDVAVRRSLQDGRSFRIVKVFRSPAELAQRLAGLGWACQIDEVHPGFLYATCRPGSA</sequence>
<keyword evidence="3" id="KW-0489">Methyltransferase</keyword>
<dbReference type="Pfam" id="PF13649">
    <property type="entry name" value="Methyltransf_25"/>
    <property type="match status" value="1"/>
</dbReference>
<name>A0ABX0DZZ3_9ACTN</name>
<gene>
    <name evidence="3" type="ORF">G6048_37335</name>
</gene>
<dbReference type="Proteomes" id="UP001518140">
    <property type="component" value="Unassembled WGS sequence"/>
</dbReference>
<dbReference type="EMBL" id="JAAKZX010000185">
    <property type="protein sequence ID" value="NGO47516.1"/>
    <property type="molecule type" value="Genomic_DNA"/>
</dbReference>
<evidence type="ECO:0000313" key="3">
    <source>
        <dbReference type="EMBL" id="NGO47516.1"/>
    </source>
</evidence>
<dbReference type="SUPFAM" id="SSF53335">
    <property type="entry name" value="S-adenosyl-L-methionine-dependent methyltransferases"/>
    <property type="match status" value="1"/>
</dbReference>
<dbReference type="GO" id="GO:0032259">
    <property type="term" value="P:methylation"/>
    <property type="evidence" value="ECO:0007669"/>
    <property type="project" value="UniProtKB-KW"/>
</dbReference>